<keyword evidence="2" id="KW-1185">Reference proteome</keyword>
<evidence type="ECO:0008006" key="3">
    <source>
        <dbReference type="Google" id="ProtNLM"/>
    </source>
</evidence>
<dbReference type="RefSeq" id="WP_345193723.1">
    <property type="nucleotide sequence ID" value="NZ_BAABFL010000056.1"/>
</dbReference>
<name>A0ABP8UXD3_9GAMM</name>
<sequence length="74" mass="8466">MNRQDAIEEALLMHLHRIDALIAKMIDLRVNHFTLPSPEECDWCHVGTLARLAEDLDDTLANWPDSSRQQGETP</sequence>
<gene>
    <name evidence="1" type="ORF">GCM10023116_05340</name>
</gene>
<reference evidence="2" key="1">
    <citation type="journal article" date="2019" name="Int. J. Syst. Evol. Microbiol.">
        <title>The Global Catalogue of Microorganisms (GCM) 10K type strain sequencing project: providing services to taxonomists for standard genome sequencing and annotation.</title>
        <authorList>
            <consortium name="The Broad Institute Genomics Platform"/>
            <consortium name="The Broad Institute Genome Sequencing Center for Infectious Disease"/>
            <person name="Wu L."/>
            <person name="Ma J."/>
        </authorList>
    </citation>
    <scope>NUCLEOTIDE SEQUENCE [LARGE SCALE GENOMIC DNA]</scope>
    <source>
        <strain evidence="2">JCM 17805</strain>
    </source>
</reference>
<organism evidence="1 2">
    <name type="scientific">Kistimonas scapharcae</name>
    <dbReference type="NCBI Taxonomy" id="1036133"/>
    <lineage>
        <taxon>Bacteria</taxon>
        <taxon>Pseudomonadati</taxon>
        <taxon>Pseudomonadota</taxon>
        <taxon>Gammaproteobacteria</taxon>
        <taxon>Oceanospirillales</taxon>
        <taxon>Endozoicomonadaceae</taxon>
        <taxon>Kistimonas</taxon>
    </lineage>
</organism>
<dbReference type="EMBL" id="BAABFL010000056">
    <property type="protein sequence ID" value="GAA4648267.1"/>
    <property type="molecule type" value="Genomic_DNA"/>
</dbReference>
<proteinExistence type="predicted"/>
<evidence type="ECO:0000313" key="1">
    <source>
        <dbReference type="EMBL" id="GAA4648267.1"/>
    </source>
</evidence>
<evidence type="ECO:0000313" key="2">
    <source>
        <dbReference type="Proteomes" id="UP001500604"/>
    </source>
</evidence>
<dbReference type="Proteomes" id="UP001500604">
    <property type="component" value="Unassembled WGS sequence"/>
</dbReference>
<accession>A0ABP8UXD3</accession>
<protein>
    <recommendedName>
        <fullName evidence="3">Phage protein</fullName>
    </recommendedName>
</protein>
<comment type="caution">
    <text evidence="1">The sequence shown here is derived from an EMBL/GenBank/DDBJ whole genome shotgun (WGS) entry which is preliminary data.</text>
</comment>